<evidence type="ECO:0000313" key="2">
    <source>
        <dbReference type="Proteomes" id="UP000177811"/>
    </source>
</evidence>
<evidence type="ECO:0000313" key="1">
    <source>
        <dbReference type="EMBL" id="OHA02369.1"/>
    </source>
</evidence>
<organism evidence="1 2">
    <name type="scientific">Candidatus Sungbacteria bacterium RIFCSPHIGHO2_02_FULL_51_29</name>
    <dbReference type="NCBI Taxonomy" id="1802273"/>
    <lineage>
        <taxon>Bacteria</taxon>
        <taxon>Candidatus Sungiibacteriota</taxon>
    </lineage>
</organism>
<sequence>MVLSSFWWGADTVYGIKTSRQREVFMYILQIIGLGRCAHLYADKHKAWCADLWYGESAVVM</sequence>
<proteinExistence type="predicted"/>
<dbReference type="EMBL" id="MHQL01000038">
    <property type="protein sequence ID" value="OHA02369.1"/>
    <property type="molecule type" value="Genomic_DNA"/>
</dbReference>
<comment type="caution">
    <text evidence="1">The sequence shown here is derived from an EMBL/GenBank/DDBJ whole genome shotgun (WGS) entry which is preliminary data.</text>
</comment>
<reference evidence="1 2" key="1">
    <citation type="journal article" date="2016" name="Nat. Commun.">
        <title>Thousands of microbial genomes shed light on interconnected biogeochemical processes in an aquifer system.</title>
        <authorList>
            <person name="Anantharaman K."/>
            <person name="Brown C.T."/>
            <person name="Hug L.A."/>
            <person name="Sharon I."/>
            <person name="Castelle C.J."/>
            <person name="Probst A.J."/>
            <person name="Thomas B.C."/>
            <person name="Singh A."/>
            <person name="Wilkins M.J."/>
            <person name="Karaoz U."/>
            <person name="Brodie E.L."/>
            <person name="Williams K.H."/>
            <person name="Hubbard S.S."/>
            <person name="Banfield J.F."/>
        </authorList>
    </citation>
    <scope>NUCLEOTIDE SEQUENCE [LARGE SCALE GENOMIC DNA]</scope>
</reference>
<gene>
    <name evidence="1" type="ORF">A3C16_01145</name>
</gene>
<protein>
    <submittedName>
        <fullName evidence="1">Uncharacterized protein</fullName>
    </submittedName>
</protein>
<accession>A0A1G2KVC6</accession>
<dbReference type="Proteomes" id="UP000177811">
    <property type="component" value="Unassembled WGS sequence"/>
</dbReference>
<name>A0A1G2KVC6_9BACT</name>
<dbReference type="AlphaFoldDB" id="A0A1G2KVC6"/>